<dbReference type="Gene3D" id="3.40.50.300">
    <property type="entry name" value="P-loop containing nucleotide triphosphate hydrolases"/>
    <property type="match status" value="1"/>
</dbReference>
<dbReference type="AlphaFoldDB" id="A0A511QJN1"/>
<dbReference type="Proteomes" id="UP000321922">
    <property type="component" value="Unassembled WGS sequence"/>
</dbReference>
<proteinExistence type="predicted"/>
<gene>
    <name evidence="4" type="ORF">VSA01S_36460</name>
</gene>
<dbReference type="RefSeq" id="WP_039981224.1">
    <property type="nucleotide sequence ID" value="NZ_BAOJ01000054.1"/>
</dbReference>
<feature type="compositionally biased region" description="Low complexity" evidence="1">
    <location>
        <begin position="313"/>
        <end position="323"/>
    </location>
</feature>
<keyword evidence="2" id="KW-0812">Transmembrane</keyword>
<dbReference type="Pfam" id="PF05707">
    <property type="entry name" value="Zot"/>
    <property type="match status" value="1"/>
</dbReference>
<feature type="compositionally biased region" description="Basic and acidic residues" evidence="1">
    <location>
        <begin position="324"/>
        <end position="343"/>
    </location>
</feature>
<evidence type="ECO:0000313" key="5">
    <source>
        <dbReference type="Proteomes" id="UP000321922"/>
    </source>
</evidence>
<feature type="transmembrane region" description="Helical" evidence="2">
    <location>
        <begin position="273"/>
        <end position="292"/>
    </location>
</feature>
<feature type="domain" description="Zona occludens toxin N-terminal" evidence="3">
    <location>
        <begin position="2"/>
        <end position="256"/>
    </location>
</feature>
<reference evidence="4 5" key="1">
    <citation type="submission" date="2019-07" db="EMBL/GenBank/DDBJ databases">
        <title>Whole genome shotgun sequence of Vibrio sagamiensis NBRC 104589.</title>
        <authorList>
            <person name="Hosoyama A."/>
            <person name="Uohara A."/>
            <person name="Ohji S."/>
            <person name="Ichikawa N."/>
        </authorList>
    </citation>
    <scope>NUCLEOTIDE SEQUENCE [LARGE SCALE GENOMIC DNA]</scope>
    <source>
        <strain evidence="4 5">NBRC 104589</strain>
    </source>
</reference>
<feature type="compositionally biased region" description="Polar residues" evidence="1">
    <location>
        <begin position="301"/>
        <end position="312"/>
    </location>
</feature>
<comment type="caution">
    <text evidence="4">The sequence shown here is derived from an EMBL/GenBank/DDBJ whole genome shotgun (WGS) entry which is preliminary data.</text>
</comment>
<name>A0A511QJN1_9VIBR</name>
<organism evidence="4 5">
    <name type="scientific">Vibrio sagamiensis NBRC 104589</name>
    <dbReference type="NCBI Taxonomy" id="1219064"/>
    <lineage>
        <taxon>Bacteria</taxon>
        <taxon>Pseudomonadati</taxon>
        <taxon>Pseudomonadota</taxon>
        <taxon>Gammaproteobacteria</taxon>
        <taxon>Vibrionales</taxon>
        <taxon>Vibrionaceae</taxon>
        <taxon>Vibrio</taxon>
    </lineage>
</organism>
<dbReference type="EMBL" id="BJXJ01000061">
    <property type="protein sequence ID" value="GEM77534.1"/>
    <property type="molecule type" value="Genomic_DNA"/>
</dbReference>
<evidence type="ECO:0000259" key="3">
    <source>
        <dbReference type="Pfam" id="PF05707"/>
    </source>
</evidence>
<evidence type="ECO:0000256" key="2">
    <source>
        <dbReference type="SAM" id="Phobius"/>
    </source>
</evidence>
<keyword evidence="2" id="KW-1133">Transmembrane helix</keyword>
<evidence type="ECO:0000256" key="1">
    <source>
        <dbReference type="SAM" id="MobiDB-lite"/>
    </source>
</evidence>
<protein>
    <submittedName>
        <fullName evidence="4">Toxin</fullName>
    </submittedName>
</protein>
<sequence length="472" mass="53962">MAITIRTGGNGSYKSAYTAWFSILPALKAGRVVVTNLEGMEPLHVIEERLNIQFPSSTKLIRIFSRSEVGIDLWQHFFCWCPLNSLIVIDECQDIFSKNVGFDGRKIKHRPLEEFLPHLPDWYSEFFHSRHVPVDMTTLKESEVDDLGCAEYDSQGRIIYPLTYNEGFMRHRKYNWDIELLSPDWQQIDSSIKACAEQAFFHKNRDKMFFAKRKPYIYQHPVNVTKPVIPTKKDAGLFTQKIPLEAHLLYKSTGTGAITKSGGLNPLFKSPKFLFTLFIIFSCMGYFCYVAFDLLSQNESPVSTNEPKTQTDSQVVQSGSVPSVKEDHQSIHDISGRGDHHSNSEQGRPTYVPVKEILYFEGLESAYLSGFHSAKKTVVVKGKSYVNREYDVIINIYASDGLYSVNQKYLEAVGVKFEVIHECLMILKQDDRKSLLTCEPSQPDGQIEEVETDFAQLEEKRSKSMTDNSYLM</sequence>
<keyword evidence="5" id="KW-1185">Reference proteome</keyword>
<keyword evidence="2" id="KW-0472">Membrane</keyword>
<dbReference type="InterPro" id="IPR008900">
    <property type="entry name" value="Zot_N"/>
</dbReference>
<dbReference type="InterPro" id="IPR027417">
    <property type="entry name" value="P-loop_NTPase"/>
</dbReference>
<accession>A0A511QJN1</accession>
<dbReference type="OrthoDB" id="6280543at2"/>
<evidence type="ECO:0000313" key="4">
    <source>
        <dbReference type="EMBL" id="GEM77534.1"/>
    </source>
</evidence>
<feature type="region of interest" description="Disordered" evidence="1">
    <location>
        <begin position="301"/>
        <end position="348"/>
    </location>
</feature>